<dbReference type="OrthoDB" id="2690153at2759"/>
<dbReference type="InterPro" id="IPR036188">
    <property type="entry name" value="FAD/NAD-bd_sf"/>
</dbReference>
<name>A0A5N7BZ58_PETAA</name>
<organism evidence="5">
    <name type="scientific">Petromyces alliaceus</name>
    <name type="common">Aspergillus alliaceus</name>
    <dbReference type="NCBI Taxonomy" id="209559"/>
    <lineage>
        <taxon>Eukaryota</taxon>
        <taxon>Fungi</taxon>
        <taxon>Dikarya</taxon>
        <taxon>Ascomycota</taxon>
        <taxon>Pezizomycotina</taxon>
        <taxon>Eurotiomycetes</taxon>
        <taxon>Eurotiomycetidae</taxon>
        <taxon>Eurotiales</taxon>
        <taxon>Aspergillaceae</taxon>
        <taxon>Aspergillus</taxon>
        <taxon>Aspergillus subgen. Circumdati</taxon>
    </lineage>
</organism>
<dbReference type="PANTHER" id="PTHR43004">
    <property type="entry name" value="TRK SYSTEM POTASSIUM UPTAKE PROTEIN"/>
    <property type="match status" value="1"/>
</dbReference>
<dbReference type="Pfam" id="PF21274">
    <property type="entry name" value="Rng_hyd_C"/>
    <property type="match status" value="1"/>
</dbReference>
<dbReference type="PRINTS" id="PR00420">
    <property type="entry name" value="RNGMNOXGNASE"/>
</dbReference>
<keyword evidence="2" id="KW-0274">FAD</keyword>
<dbReference type="Proteomes" id="UP000326877">
    <property type="component" value="Unassembled WGS sequence"/>
</dbReference>
<evidence type="ECO:0000259" key="4">
    <source>
        <dbReference type="Pfam" id="PF01494"/>
    </source>
</evidence>
<dbReference type="InterPro" id="IPR050641">
    <property type="entry name" value="RIFMO-like"/>
</dbReference>
<proteinExistence type="predicted"/>
<reference evidence="5" key="1">
    <citation type="submission" date="2019-04" db="EMBL/GenBank/DDBJ databases">
        <title>Friends and foes A comparative genomics studyof 23 Aspergillus species from section Flavi.</title>
        <authorList>
            <consortium name="DOE Joint Genome Institute"/>
            <person name="Kjaerbolling I."/>
            <person name="Vesth T."/>
            <person name="Frisvad J.C."/>
            <person name="Nybo J.L."/>
            <person name="Theobald S."/>
            <person name="Kildgaard S."/>
            <person name="Isbrandt T."/>
            <person name="Kuo A."/>
            <person name="Sato A."/>
            <person name="Lyhne E.K."/>
            <person name="Kogle M.E."/>
            <person name="Wiebenga A."/>
            <person name="Kun R.S."/>
            <person name="Lubbers R.J."/>
            <person name="Makela M.R."/>
            <person name="Barry K."/>
            <person name="Chovatia M."/>
            <person name="Clum A."/>
            <person name="Daum C."/>
            <person name="Haridas S."/>
            <person name="He G."/>
            <person name="LaButti K."/>
            <person name="Lipzen A."/>
            <person name="Mondo S."/>
            <person name="Riley R."/>
            <person name="Salamov A."/>
            <person name="Simmons B.A."/>
            <person name="Magnuson J.K."/>
            <person name="Henrissat B."/>
            <person name="Mortensen U.H."/>
            <person name="Larsen T.O."/>
            <person name="Devries R.P."/>
            <person name="Grigoriev I.V."/>
            <person name="Machida M."/>
            <person name="Baker S.E."/>
            <person name="Andersen M.R."/>
        </authorList>
    </citation>
    <scope>NUCLEOTIDE SEQUENCE [LARGE SCALE GENOMIC DNA]</scope>
    <source>
        <strain evidence="5">IBT 14317</strain>
    </source>
</reference>
<evidence type="ECO:0000256" key="3">
    <source>
        <dbReference type="ARBA" id="ARBA00023002"/>
    </source>
</evidence>
<feature type="domain" description="FAD-binding" evidence="4">
    <location>
        <begin position="3"/>
        <end position="387"/>
    </location>
</feature>
<evidence type="ECO:0000313" key="5">
    <source>
        <dbReference type="EMBL" id="KAE8387116.1"/>
    </source>
</evidence>
<dbReference type="GO" id="GO:0016709">
    <property type="term" value="F:oxidoreductase activity, acting on paired donors, with incorporation or reduction of molecular oxygen, NAD(P)H as one donor, and incorporation of one atom of oxygen"/>
    <property type="evidence" value="ECO:0007669"/>
    <property type="project" value="UniProtKB-ARBA"/>
</dbReference>
<sequence length="614" mass="68241">MIETDFLIAGTGPAGASLACFLASYGFKGIMISAAPGTADTPRAHITNMAALECLRDIGLEREIEKVACGGEEHMVHTRWCHSMAGEEYARVYSWGNDPERKGDYEKASPCSPIDIPQTLLEPILVRHATSQGFTTRFNTTLVSFITITDHRSHGDSDSNNNQKSIIATLQDNLSRTQYPIRTKYLFGADGARSAIVKQLNLPLSVKPGQGLAINVLVKADLSHLMHHRTGNLHWVMQPDREHPAFGWMGIVRMVRPWDEWMFILFPERGYQAAATGNGNVEVSREEYLNRVKQFIGDDTPAEILSVSKWYINEIVADRYSEGNVFCLGDAVHRHPPLNGLGSNTCIQDAFNLAWKIAYVHRGLAGPELLSTYSTERQPVGAGIVARANQAFRDHQPIWEALGMLETRIDERRRALRELSLPTAGGRERRRTLRDAVEHTQHEFHALGTEMGQRYTGGSGIYTADESEPFAPVGKAAQDPVLYYGASTYPGCRLPHVWLNSTVPREPVSTIDLAGHGEFTLFTGVGGDAWKEAAEIVATKLRLPILAYSIGFGVQQDWADLYFNWERVRGVKESGAVLVRPDRFVAWRADEVLGSVEECDGKLMEVMKSVLCLY</sequence>
<dbReference type="Gene3D" id="3.50.50.60">
    <property type="entry name" value="FAD/NAD(P)-binding domain"/>
    <property type="match status" value="1"/>
</dbReference>
<protein>
    <submittedName>
        <fullName evidence="5">FAD binding domain-containing protein</fullName>
    </submittedName>
</protein>
<dbReference type="GO" id="GO:0071949">
    <property type="term" value="F:FAD binding"/>
    <property type="evidence" value="ECO:0007669"/>
    <property type="project" value="InterPro"/>
</dbReference>
<dbReference type="Pfam" id="PF01494">
    <property type="entry name" value="FAD_binding_3"/>
    <property type="match status" value="1"/>
</dbReference>
<dbReference type="Gene3D" id="3.40.30.120">
    <property type="match status" value="1"/>
</dbReference>
<dbReference type="Gene3D" id="3.30.9.10">
    <property type="entry name" value="D-Amino Acid Oxidase, subunit A, domain 2"/>
    <property type="match status" value="1"/>
</dbReference>
<dbReference type="AlphaFoldDB" id="A0A5N7BZ58"/>
<gene>
    <name evidence="5" type="ORF">BDV23DRAFT_196027</name>
</gene>
<dbReference type="EMBL" id="ML735299">
    <property type="protein sequence ID" value="KAE8387116.1"/>
    <property type="molecule type" value="Genomic_DNA"/>
</dbReference>
<dbReference type="SUPFAM" id="SSF51905">
    <property type="entry name" value="FAD/NAD(P)-binding domain"/>
    <property type="match status" value="1"/>
</dbReference>
<dbReference type="PANTHER" id="PTHR43004:SF8">
    <property type="entry name" value="FAD-BINDING DOMAIN-CONTAINING PROTEIN-RELATED"/>
    <property type="match status" value="1"/>
</dbReference>
<evidence type="ECO:0000256" key="1">
    <source>
        <dbReference type="ARBA" id="ARBA00022630"/>
    </source>
</evidence>
<keyword evidence="1" id="KW-0285">Flavoprotein</keyword>
<accession>A0A5N7BZ58</accession>
<dbReference type="InterPro" id="IPR002938">
    <property type="entry name" value="FAD-bd"/>
</dbReference>
<evidence type="ECO:0000256" key="2">
    <source>
        <dbReference type="ARBA" id="ARBA00022827"/>
    </source>
</evidence>
<keyword evidence="3" id="KW-0560">Oxidoreductase</keyword>